<keyword evidence="2" id="KW-0597">Phosphoprotein</keyword>
<organism evidence="6 7">
    <name type="scientific">Nothobranchius furzeri</name>
    <name type="common">Turquoise killifish</name>
    <dbReference type="NCBI Taxonomy" id="105023"/>
    <lineage>
        <taxon>Eukaryota</taxon>
        <taxon>Metazoa</taxon>
        <taxon>Chordata</taxon>
        <taxon>Craniata</taxon>
        <taxon>Vertebrata</taxon>
        <taxon>Euteleostomi</taxon>
        <taxon>Actinopterygii</taxon>
        <taxon>Neopterygii</taxon>
        <taxon>Teleostei</taxon>
        <taxon>Neoteleostei</taxon>
        <taxon>Acanthomorphata</taxon>
        <taxon>Ovalentaria</taxon>
        <taxon>Atherinomorphae</taxon>
        <taxon>Cyprinodontiformes</taxon>
        <taxon>Nothobranchiidae</taxon>
        <taxon>Nothobranchius</taxon>
    </lineage>
</organism>
<gene>
    <name evidence="6" type="primary">PACS1</name>
</gene>
<dbReference type="Pfam" id="PF10254">
    <property type="entry name" value="Pacs-1"/>
    <property type="match status" value="1"/>
</dbReference>
<evidence type="ECO:0000313" key="7">
    <source>
        <dbReference type="Proteomes" id="UP000694548"/>
    </source>
</evidence>
<name>A0A8C6VVH1_NOTFU</name>
<dbReference type="Proteomes" id="UP000694548">
    <property type="component" value="Chromosome sgr04"/>
</dbReference>
<feature type="region of interest" description="Disordered" evidence="3">
    <location>
        <begin position="1"/>
        <end position="27"/>
    </location>
</feature>
<feature type="domain" description="Phosphofurin acidic cluster sorting protein 1/2 N-terminal C2" evidence="5">
    <location>
        <begin position="32"/>
        <end position="191"/>
    </location>
</feature>
<dbReference type="Pfam" id="PF25332">
    <property type="entry name" value="C2_PACS_N"/>
    <property type="match status" value="1"/>
</dbReference>
<feature type="region of interest" description="Disordered" evidence="3">
    <location>
        <begin position="237"/>
        <end position="256"/>
    </location>
</feature>
<accession>A0A8C6VVH1</accession>
<evidence type="ECO:0000259" key="5">
    <source>
        <dbReference type="Pfam" id="PF25332"/>
    </source>
</evidence>
<evidence type="ECO:0000256" key="1">
    <source>
        <dbReference type="ARBA" id="ARBA00008590"/>
    </source>
</evidence>
<feature type="region of interest" description="Disordered" evidence="3">
    <location>
        <begin position="311"/>
        <end position="354"/>
    </location>
</feature>
<reference evidence="6" key="1">
    <citation type="submission" date="2014-08" db="EMBL/GenBank/DDBJ databases">
        <authorList>
            <person name="Senf B."/>
            <person name="Petzold A."/>
            <person name="Downie B.R."/>
            <person name="Koch P."/>
            <person name="Platzer M."/>
        </authorList>
    </citation>
    <scope>NUCLEOTIDE SEQUENCE [LARGE SCALE GENOMIC DNA]</scope>
    <source>
        <strain evidence="6">GRZ</strain>
    </source>
</reference>
<feature type="compositionally biased region" description="Basic and acidic residues" evidence="3">
    <location>
        <begin position="191"/>
        <end position="206"/>
    </location>
</feature>
<dbReference type="GO" id="GO:0044325">
    <property type="term" value="F:transmembrane transporter binding"/>
    <property type="evidence" value="ECO:0007669"/>
    <property type="project" value="TreeGrafter"/>
</dbReference>
<dbReference type="PANTHER" id="PTHR13280:SF16">
    <property type="entry name" value="PHOSPHOFURIN ACIDIC CLUSTER SORTING PROTEIN 1"/>
    <property type="match status" value="1"/>
</dbReference>
<feature type="region of interest" description="Disordered" evidence="3">
    <location>
        <begin position="677"/>
        <end position="724"/>
    </location>
</feature>
<reference evidence="6" key="3">
    <citation type="submission" date="2025-09" db="UniProtKB">
        <authorList>
            <consortium name="Ensembl"/>
        </authorList>
    </citation>
    <scope>IDENTIFICATION</scope>
</reference>
<evidence type="ECO:0000256" key="2">
    <source>
        <dbReference type="ARBA" id="ARBA00022553"/>
    </source>
</evidence>
<evidence type="ECO:0000259" key="4">
    <source>
        <dbReference type="Pfam" id="PF10254"/>
    </source>
</evidence>
<dbReference type="PANTHER" id="PTHR13280">
    <property type="entry name" value="PHOSPHOFURIN ACIDIC CLUSTER SORTING PROTEIN"/>
    <property type="match status" value="1"/>
</dbReference>
<dbReference type="GO" id="GO:0072659">
    <property type="term" value="P:protein localization to plasma membrane"/>
    <property type="evidence" value="ECO:0007669"/>
    <property type="project" value="TreeGrafter"/>
</dbReference>
<dbReference type="AlphaFoldDB" id="A0A8C6VVH1"/>
<dbReference type="InterPro" id="IPR057541">
    <property type="entry name" value="PACS1/2_N"/>
</dbReference>
<feature type="compositionally biased region" description="Low complexity" evidence="3">
    <location>
        <begin position="694"/>
        <end position="706"/>
    </location>
</feature>
<protein>
    <submittedName>
        <fullName evidence="6">Phosphofurin acidic cluster sorting protein 1</fullName>
    </submittedName>
</protein>
<sequence length="884" mass="97876">MSERGGLPRTGGVPSPHMQPSKPVSITSNRPVHMNLFATWEVDRSSPSCVPRLFNLTLKKLIMLKELDKDLTSVVIAVKLQGSKRILRSNEILLSSAGLTETDLQLTFSLQYPHFLKRDANKLQIMLQRRKRYKNRTILGYKTLALGLINMAEVMQHPSEGAQVLGLHSQLKDVSVPVAEIRVYSLSSQPIDHEGPKAKMSDRSPDIDNYSEEEEESYSSEQEGSDDPIHGQYLYDEDEEVRKKKPRRKLPPNASIVRQPNIKQKFVALLKRFKVTDEVGFGLEHVSREQIQEVEEDLDELYDSLEMYNPSDSGPEMEETDSILSTPKPKLRPFFEGMSQSSSQTEIGSLNSKGSLGRDTFSPYLISFLPRDRLSVSSLTSPESCDESAANLLLRNYVLCSLVEFVSPLDPRLEGGHTPRQKRGSITPMKERQLSKPLSERTNSSDSERSPELGHSTPALRKAVYDQLNQILLSDSALPESLILVNSIDWQGQYVGEQLQGQRHPVVCTCSTAEIQAVLSALLTRIQKFCNCNSSMPRPVKVVAVGSQSYLGAILQFFVTQLANKTSDWLNHMRFLVVPLGSHPVAKHLGALDNRYSSSFLDGSWRDVFSRSEPPQTDQLDVAGRINQYINGASVTHQLPIAEAMLTCKHRTREEDSYQKFIPFIGVVKVGLIESGSSPTGDAEEGVGVSLAVPSTSPPSHGSPTGMIKEAATPPSSPSMGSALTVSPSVSHGVDAIGLQVDYWLASLAEKRREGERRDTSCKNTLKSAFRSLQVSRLPGGGSSDPQTQVSTMAMTVVTKEKNKKVPTIFLGKKPKEKDVDSKSQVIEGISRLICSAKQQQTFLKVSIDGVEWNDVKFFQLAAQWPTHVKYLPVGLFGYSKPPS</sequence>
<dbReference type="InterPro" id="IPR019381">
    <property type="entry name" value="PACS1/2_C"/>
</dbReference>
<feature type="region of interest" description="Disordered" evidence="3">
    <location>
        <begin position="411"/>
        <end position="456"/>
    </location>
</feature>
<feature type="compositionally biased region" description="Acidic residues" evidence="3">
    <location>
        <begin position="209"/>
        <end position="226"/>
    </location>
</feature>
<proteinExistence type="inferred from homology"/>
<dbReference type="GeneTree" id="ENSGT00950000183209"/>
<keyword evidence="7" id="KW-1185">Reference proteome</keyword>
<feature type="compositionally biased region" description="Polar residues" evidence="3">
    <location>
        <begin position="338"/>
        <end position="354"/>
    </location>
</feature>
<reference evidence="6" key="2">
    <citation type="submission" date="2025-08" db="UniProtKB">
        <authorList>
            <consortium name="Ensembl"/>
        </authorList>
    </citation>
    <scope>IDENTIFICATION</scope>
</reference>
<evidence type="ECO:0000313" key="6">
    <source>
        <dbReference type="Ensembl" id="ENSNFUP00015042926.1"/>
    </source>
</evidence>
<feature type="region of interest" description="Disordered" evidence="3">
    <location>
        <begin position="190"/>
        <end position="231"/>
    </location>
</feature>
<comment type="similarity">
    <text evidence="1">Belongs to the PACS family.</text>
</comment>
<evidence type="ECO:0000256" key="3">
    <source>
        <dbReference type="SAM" id="MobiDB-lite"/>
    </source>
</evidence>
<dbReference type="Ensembl" id="ENSNFUT00015044812.1">
    <property type="protein sequence ID" value="ENSNFUP00015042926.1"/>
    <property type="gene ID" value="ENSNFUG00015020166.1"/>
</dbReference>
<feature type="domain" description="Phosphofurin acidic cluster sorting protein 1/2 C-terminal" evidence="4">
    <location>
        <begin position="464"/>
        <end position="880"/>
    </location>
</feature>